<gene>
    <name evidence="2" type="ORF">CSA56_11500</name>
</gene>
<dbReference type="CDD" id="cd01454">
    <property type="entry name" value="vWA_norD_type"/>
    <property type="match status" value="1"/>
</dbReference>
<evidence type="ECO:0000313" key="2">
    <source>
        <dbReference type="EMBL" id="PIE33543.1"/>
    </source>
</evidence>
<feature type="domain" description="VWFA" evidence="1">
    <location>
        <begin position="558"/>
        <end position="741"/>
    </location>
</feature>
<dbReference type="PROSITE" id="PS50234">
    <property type="entry name" value="VWFA"/>
    <property type="match status" value="1"/>
</dbReference>
<dbReference type="PANTHER" id="PTHR41248">
    <property type="entry name" value="NORD PROTEIN"/>
    <property type="match status" value="1"/>
</dbReference>
<dbReference type="InterPro" id="IPR036465">
    <property type="entry name" value="vWFA_dom_sf"/>
</dbReference>
<dbReference type="SUPFAM" id="SSF53300">
    <property type="entry name" value="vWA-like"/>
    <property type="match status" value="1"/>
</dbReference>
<dbReference type="EMBL" id="PDSK01000097">
    <property type="protein sequence ID" value="PIE33543.1"/>
    <property type="molecule type" value="Genomic_DNA"/>
</dbReference>
<dbReference type="AlphaFoldDB" id="A0A2G6KCY4"/>
<evidence type="ECO:0000313" key="3">
    <source>
        <dbReference type="Proteomes" id="UP000230821"/>
    </source>
</evidence>
<organism evidence="2 3">
    <name type="scientific">candidate division KSB3 bacterium</name>
    <dbReference type="NCBI Taxonomy" id="2044937"/>
    <lineage>
        <taxon>Bacteria</taxon>
        <taxon>candidate division KSB3</taxon>
    </lineage>
</organism>
<accession>A0A2G6KCY4</accession>
<comment type="caution">
    <text evidence="2">The sequence shown here is derived from an EMBL/GenBank/DDBJ whole genome shotgun (WGS) entry which is preliminary data.</text>
</comment>
<sequence length="747" mass="86086">MWKHRDLLLHILSGTISSQGLPTKQQQMLDRALCELRQSANSRFTATLKQFLSILIPENTWMLDLSLLFDEMIDIALRLARQKPSHGTLFFRLLRQKKLGNSPEQIQYAMNCVKHLLPIGESLSVAFLRGYHHLVGRLSFDEIDRYIQEAISCYEVNRQMGQDFLEGRLNNSEAIIQNLLRECRLEDVATELEKLLLALTGKQVAVEPLRHIHPYSRIDRSPRMLCLYRWLYLPGRLRYEESRQANKQWYLLQCIVAAGMLCQKSFPVLHGHPDYTGAADLVGHSCLSLNLFLLIEYVRVVQYVRKRWPGSRALVNYGLQQEYKRMAPTVTSSEQLFFDVVRGESHSSASVRLLLELTGRCRMVFETAEVLKTLPTEIFVKEYPACETQLFRTMRIFPDFLYPLVASAPPSDEQILDLQRQDLVPQALPTNESMIPNDPECFLSRSRSNDGETALCYVYDEWSQDEHLYLRKWCYVYETIVQTSKRWTISQDVLHEGQKIKRLFEVLRPDETGKEKRLPEGDMMNESLLVEYIIASKQEPCPKVEFFERPSLKKRNIAVLLLLDVSGSTGESAGGQKAIDIEKQAALILGQGLAALEDTFSICGFSSNGREHCDFQVFKDFEDPWDRDSMSRILSAQPTNTTRMGAALRHAGNRLRRLPARQKLILLITDGKPLDQEYSSQTRYAQHDVRMASLENTRRGIATFCISTLENSRSDMELMFPNQRFVILNTIQQLTHILPKFYIKLTL</sequence>
<dbReference type="PANTHER" id="PTHR41248:SF1">
    <property type="entry name" value="NORD PROTEIN"/>
    <property type="match status" value="1"/>
</dbReference>
<reference evidence="2 3" key="1">
    <citation type="submission" date="2017-10" db="EMBL/GenBank/DDBJ databases">
        <title>Novel microbial diversity and functional potential in the marine mammal oral microbiome.</title>
        <authorList>
            <person name="Dudek N.K."/>
            <person name="Sun C.L."/>
            <person name="Burstein D."/>
            <person name="Kantor R.S."/>
            <person name="Aliaga Goltsman D.S."/>
            <person name="Bik E.M."/>
            <person name="Thomas B.C."/>
            <person name="Banfield J.F."/>
            <person name="Relman D.A."/>
        </authorList>
    </citation>
    <scope>NUCLEOTIDE SEQUENCE [LARGE SCALE GENOMIC DNA]</scope>
    <source>
        <strain evidence="2">DOLJORAL78_47_16</strain>
    </source>
</reference>
<dbReference type="InterPro" id="IPR051928">
    <property type="entry name" value="NorD/CobT"/>
</dbReference>
<evidence type="ECO:0000259" key="1">
    <source>
        <dbReference type="PROSITE" id="PS50234"/>
    </source>
</evidence>
<name>A0A2G6KCY4_9BACT</name>
<proteinExistence type="predicted"/>
<dbReference type="Pfam" id="PF13519">
    <property type="entry name" value="VWA_2"/>
    <property type="match status" value="1"/>
</dbReference>
<dbReference type="SMART" id="SM00327">
    <property type="entry name" value="VWA"/>
    <property type="match status" value="1"/>
</dbReference>
<dbReference type="Gene3D" id="3.40.50.410">
    <property type="entry name" value="von Willebrand factor, type A domain"/>
    <property type="match status" value="1"/>
</dbReference>
<dbReference type="InterPro" id="IPR002035">
    <property type="entry name" value="VWF_A"/>
</dbReference>
<dbReference type="Proteomes" id="UP000230821">
    <property type="component" value="Unassembled WGS sequence"/>
</dbReference>
<protein>
    <recommendedName>
        <fullName evidence="1">VWFA domain-containing protein</fullName>
    </recommendedName>
</protein>